<dbReference type="Pfam" id="PF04954">
    <property type="entry name" value="SIP"/>
    <property type="match status" value="1"/>
</dbReference>
<dbReference type="AlphaFoldDB" id="A0AAU7GAZ4"/>
<gene>
    <name evidence="2" type="ORF">AAME72_13625</name>
</gene>
<feature type="domain" description="SIP-like Rossmann fold" evidence="1">
    <location>
        <begin position="21"/>
        <end position="142"/>
    </location>
</feature>
<name>A0AAU7GAZ4_9MICO</name>
<evidence type="ECO:0000313" key="2">
    <source>
        <dbReference type="EMBL" id="XBM47119.1"/>
    </source>
</evidence>
<accession>A0AAU7GAZ4</accession>
<sequence>MYRPDHATHTASTAHHDDRVQFLVVADETSLAELEAELALLPLCARGRVFVEVEDEGDVAPIAAPIRMTVTWLPRSRRSGRPGTAGRCGRGEAALRAVRAWTTEMLCDGPGRTRAIVLGSWPVVTEIREHLAEVVGMTPESIVEPARG</sequence>
<dbReference type="RefSeq" id="WP_348787095.1">
    <property type="nucleotide sequence ID" value="NZ_CP157390.1"/>
</dbReference>
<dbReference type="InterPro" id="IPR039261">
    <property type="entry name" value="FNR_nucleotide-bd"/>
</dbReference>
<evidence type="ECO:0000259" key="1">
    <source>
        <dbReference type="Pfam" id="PF04954"/>
    </source>
</evidence>
<dbReference type="EMBL" id="CP157390">
    <property type="protein sequence ID" value="XBM47119.1"/>
    <property type="molecule type" value="Genomic_DNA"/>
</dbReference>
<proteinExistence type="predicted"/>
<reference evidence="2" key="1">
    <citation type="submission" date="2024-05" db="EMBL/GenBank/DDBJ databases">
        <title>The Natural Products Discovery Center: Release of the First 8490 Sequenced Strains for Exploring Actinobacteria Biosynthetic Diversity.</title>
        <authorList>
            <person name="Kalkreuter E."/>
            <person name="Kautsar S.A."/>
            <person name="Yang D."/>
            <person name="Bader C.D."/>
            <person name="Teijaro C.N."/>
            <person name="Fluegel L."/>
            <person name="Davis C.M."/>
            <person name="Simpson J.R."/>
            <person name="Lauterbach L."/>
            <person name="Steele A.D."/>
            <person name="Gui C."/>
            <person name="Meng S."/>
            <person name="Li G."/>
            <person name="Viehrig K."/>
            <person name="Ye F."/>
            <person name="Su P."/>
            <person name="Kiefer A.F."/>
            <person name="Nichols A."/>
            <person name="Cepeda A.J."/>
            <person name="Yan W."/>
            <person name="Fan B."/>
            <person name="Jiang Y."/>
            <person name="Adhikari A."/>
            <person name="Zheng C.-J."/>
            <person name="Schuster L."/>
            <person name="Cowan T.M."/>
            <person name="Smanski M.J."/>
            <person name="Chevrette M.G."/>
            <person name="de Carvalho L.P.S."/>
            <person name="Shen B."/>
        </authorList>
    </citation>
    <scope>NUCLEOTIDE SEQUENCE</scope>
    <source>
        <strain evidence="2">NPDC080035</strain>
    </source>
</reference>
<organism evidence="2">
    <name type="scientific">Leifsonia sp. NPDC080035</name>
    <dbReference type="NCBI Taxonomy" id="3143936"/>
    <lineage>
        <taxon>Bacteria</taxon>
        <taxon>Bacillati</taxon>
        <taxon>Actinomycetota</taxon>
        <taxon>Actinomycetes</taxon>
        <taxon>Micrococcales</taxon>
        <taxon>Microbacteriaceae</taxon>
        <taxon>Leifsonia</taxon>
    </lineage>
</organism>
<protein>
    <submittedName>
        <fullName evidence="2">SIP domain-containing protein</fullName>
    </submittedName>
</protein>
<dbReference type="InterPro" id="IPR007037">
    <property type="entry name" value="SIP_rossman_dom"/>
</dbReference>
<dbReference type="Gene3D" id="3.40.50.80">
    <property type="entry name" value="Nucleotide-binding domain of ferredoxin-NADP reductase (FNR) module"/>
    <property type="match status" value="1"/>
</dbReference>